<comment type="caution">
    <text evidence="1">The sequence shown here is derived from an EMBL/GenBank/DDBJ whole genome shotgun (WGS) entry which is preliminary data.</text>
</comment>
<proteinExistence type="predicted"/>
<dbReference type="Proteomes" id="UP001256673">
    <property type="component" value="Unassembled WGS sequence"/>
</dbReference>
<evidence type="ECO:0008006" key="3">
    <source>
        <dbReference type="Google" id="ProtNLM"/>
    </source>
</evidence>
<organism evidence="1 2">
    <name type="scientific">Microbacterium algihabitans</name>
    <dbReference type="NCBI Taxonomy" id="3075992"/>
    <lineage>
        <taxon>Bacteria</taxon>
        <taxon>Bacillati</taxon>
        <taxon>Actinomycetota</taxon>
        <taxon>Actinomycetes</taxon>
        <taxon>Micrococcales</taxon>
        <taxon>Microbacteriaceae</taxon>
        <taxon>Microbacterium</taxon>
    </lineage>
</organism>
<keyword evidence="2" id="KW-1185">Reference proteome</keyword>
<sequence length="54" mass="5625">MADAPPPLNITYHDTAASVRASWSSLCLNGGYNLYVDASGNLHAHRLGVDAGAL</sequence>
<gene>
    <name evidence="1" type="ORF">RWH43_10685</name>
</gene>
<evidence type="ECO:0000313" key="1">
    <source>
        <dbReference type="EMBL" id="MDU0327220.1"/>
    </source>
</evidence>
<reference evidence="1 2" key="1">
    <citation type="submission" date="2023-09" db="EMBL/GenBank/DDBJ databases">
        <title>Microbacterium fusihabitans sp. nov., Microbacterium phycihabitans sp. nov., and Microbacterium cervinum sp. nov., isolated from dried seaweeds of beach.</title>
        <authorList>
            <person name="Lee S.D."/>
        </authorList>
    </citation>
    <scope>NUCLEOTIDE SEQUENCE [LARGE SCALE GENOMIC DNA]</scope>
    <source>
        <strain evidence="1 2">KSW2-21</strain>
    </source>
</reference>
<dbReference type="EMBL" id="JAWDIU010000003">
    <property type="protein sequence ID" value="MDU0327220.1"/>
    <property type="molecule type" value="Genomic_DNA"/>
</dbReference>
<evidence type="ECO:0000313" key="2">
    <source>
        <dbReference type="Proteomes" id="UP001256673"/>
    </source>
</evidence>
<dbReference type="RefSeq" id="WP_316001467.1">
    <property type="nucleotide sequence ID" value="NZ_JAWDIU010000003.1"/>
</dbReference>
<accession>A0ABU3RWR9</accession>
<name>A0ABU3RWR9_9MICO</name>
<protein>
    <recommendedName>
        <fullName evidence="3">N-acetylmuramoyl-L-alanine amidase</fullName>
    </recommendedName>
</protein>